<dbReference type="EMBL" id="JPKY01000010">
    <property type="protein sequence ID" value="KFH47388.1"/>
    <property type="molecule type" value="Genomic_DNA"/>
</dbReference>
<dbReference type="Pfam" id="PF05132">
    <property type="entry name" value="RNA_pol_Rpc4"/>
    <property type="match status" value="1"/>
</dbReference>
<reference evidence="7" key="1">
    <citation type="journal article" date="2014" name="Genome Announc.">
        <title>Genome sequence and annotation of Acremonium chrysogenum, producer of the beta-lactam antibiotic cephalosporin C.</title>
        <authorList>
            <person name="Terfehr D."/>
            <person name="Dahlmann T.A."/>
            <person name="Specht T."/>
            <person name="Zadra I."/>
            <person name="Kuernsteiner H."/>
            <person name="Kueck U."/>
        </authorList>
    </citation>
    <scope>NUCLEOTIDE SEQUENCE [LARGE SCALE GENOMIC DNA]</scope>
    <source>
        <strain evidence="7">ATCC 11550 / CBS 779.69 / DSM 880 / IAM 14645 / JCM 23072 / IMI 49137</strain>
    </source>
</reference>
<evidence type="ECO:0000256" key="4">
    <source>
        <dbReference type="ARBA" id="ARBA00023242"/>
    </source>
</evidence>
<dbReference type="GO" id="GO:0042797">
    <property type="term" value="P:tRNA transcription by RNA polymerase III"/>
    <property type="evidence" value="ECO:0007669"/>
    <property type="project" value="TreeGrafter"/>
</dbReference>
<evidence type="ECO:0000256" key="5">
    <source>
        <dbReference type="SAM" id="MobiDB-lite"/>
    </source>
</evidence>
<dbReference type="OrthoDB" id="5836119at2759"/>
<dbReference type="GO" id="GO:0003677">
    <property type="term" value="F:DNA binding"/>
    <property type="evidence" value="ECO:0007669"/>
    <property type="project" value="InterPro"/>
</dbReference>
<evidence type="ECO:0000256" key="1">
    <source>
        <dbReference type="ARBA" id="ARBA00004123"/>
    </source>
</evidence>
<proteinExistence type="predicted"/>
<feature type="compositionally biased region" description="Gly residues" evidence="5">
    <location>
        <begin position="140"/>
        <end position="156"/>
    </location>
</feature>
<dbReference type="STRING" id="857340.A0A086TDF6"/>
<comment type="subcellular location">
    <subcellularLocation>
        <location evidence="1">Nucleus</location>
    </subcellularLocation>
</comment>
<organism evidence="6 7">
    <name type="scientific">Hapsidospora chrysogenum (strain ATCC 11550 / CBS 779.69 / DSM 880 / IAM 14645 / JCM 23072 / IMI 49137)</name>
    <name type="common">Acremonium chrysogenum</name>
    <dbReference type="NCBI Taxonomy" id="857340"/>
    <lineage>
        <taxon>Eukaryota</taxon>
        <taxon>Fungi</taxon>
        <taxon>Dikarya</taxon>
        <taxon>Ascomycota</taxon>
        <taxon>Pezizomycotina</taxon>
        <taxon>Sordariomycetes</taxon>
        <taxon>Hypocreomycetidae</taxon>
        <taxon>Hypocreales</taxon>
        <taxon>Bionectriaceae</taxon>
        <taxon>Hapsidospora</taxon>
    </lineage>
</organism>
<accession>A0A086TDF6</accession>
<feature type="region of interest" description="Disordered" evidence="5">
    <location>
        <begin position="236"/>
        <end position="328"/>
    </location>
</feature>
<comment type="caution">
    <text evidence="6">The sequence shown here is derived from an EMBL/GenBank/DDBJ whole genome shotgun (WGS) entry which is preliminary data.</text>
</comment>
<protein>
    <submittedName>
        <fullName evidence="6">Uncharacterized protein</fullName>
    </submittedName>
</protein>
<feature type="region of interest" description="Disordered" evidence="5">
    <location>
        <begin position="1"/>
        <end position="114"/>
    </location>
</feature>
<keyword evidence="7" id="KW-1185">Reference proteome</keyword>
<evidence type="ECO:0000313" key="7">
    <source>
        <dbReference type="Proteomes" id="UP000029964"/>
    </source>
</evidence>
<name>A0A086TDF6_HAPC1</name>
<dbReference type="InterPro" id="IPR007811">
    <property type="entry name" value="RPC4"/>
</dbReference>
<feature type="compositionally biased region" description="Basic residues" evidence="5">
    <location>
        <begin position="88"/>
        <end position="98"/>
    </location>
</feature>
<keyword evidence="3" id="KW-0804">Transcription</keyword>
<gene>
    <name evidence="6" type="ORF">ACRE_017590</name>
</gene>
<dbReference type="PANTHER" id="PTHR13408">
    <property type="entry name" value="DNA-DIRECTED RNA POLYMERASE III"/>
    <property type="match status" value="1"/>
</dbReference>
<evidence type="ECO:0000313" key="6">
    <source>
        <dbReference type="EMBL" id="KFH47388.1"/>
    </source>
</evidence>
<dbReference type="AlphaFoldDB" id="A0A086TDF6"/>
<feature type="compositionally biased region" description="Basic and acidic residues" evidence="5">
    <location>
        <begin position="289"/>
        <end position="316"/>
    </location>
</feature>
<dbReference type="GO" id="GO:0005666">
    <property type="term" value="C:RNA polymerase III complex"/>
    <property type="evidence" value="ECO:0007669"/>
    <property type="project" value="InterPro"/>
</dbReference>
<keyword evidence="2" id="KW-0240">DNA-directed RNA polymerase</keyword>
<sequence>MNRGDRGAGRGRAGSANASSSSRATPSASATTPTPARTPGATRASRGASAVTGRFRPKNIRRNEAERDSIAREEEKKASERLAEERRARGRSRFRSTRSRGDAMGRGRGRGGAVAAAAGPFASGFGGASGRIGGGGGFYGGGGGGGGVGSGAGGTSRGKTERRIQSLGEGSDRPREPRINADRLHTMEQVDDFDSDDEAMLAALSARANVMPMGIYRKAHREAEVVVATTAELEAAENAGEEESLWVDGTNTPDTQPPPEQPAEEGVWDTVDKKPVVVTKPDPDAETATGDKMDVDPKREAVPESKEDKPKVEVKVKKAPPQDPEEGVIQSDLNLLASELGAITVTDENGEIKAEGPADKDGRMYLFQFPPLLPPLKPGAARQPSKNKVKAEPEEFNMADAPPAAGAGDTAPVDLTEDAAAAEDEEDEDDGQGFMSSLLSEGGMMGKLNVRRSGKVELDWGGKIMELSPATGMNFLSTAVIVEQSDEKPTPGMIGGEGIAMGKIMGRFVVAPVWGEEEDWEVAPEELSIMAAEGG</sequence>
<feature type="compositionally biased region" description="Basic and acidic residues" evidence="5">
    <location>
        <begin position="158"/>
        <end position="188"/>
    </location>
</feature>
<feature type="compositionally biased region" description="Low complexity" evidence="5">
    <location>
        <begin position="13"/>
        <end position="48"/>
    </location>
</feature>
<feature type="compositionally biased region" description="Basic and acidic residues" evidence="5">
    <location>
        <begin position="61"/>
        <end position="87"/>
    </location>
</feature>
<feature type="region of interest" description="Disordered" evidence="5">
    <location>
        <begin position="140"/>
        <end position="192"/>
    </location>
</feature>
<dbReference type="Proteomes" id="UP000029964">
    <property type="component" value="Unassembled WGS sequence"/>
</dbReference>
<evidence type="ECO:0000256" key="3">
    <source>
        <dbReference type="ARBA" id="ARBA00023163"/>
    </source>
</evidence>
<dbReference type="HOGENOM" id="CLU_033571_0_0_1"/>
<keyword evidence="4" id="KW-0539">Nucleus</keyword>
<evidence type="ECO:0000256" key="2">
    <source>
        <dbReference type="ARBA" id="ARBA00022478"/>
    </source>
</evidence>
<dbReference type="PANTHER" id="PTHR13408:SF0">
    <property type="entry name" value="DNA-DIRECTED RNA POLYMERASE III SUBUNIT RPC4"/>
    <property type="match status" value="1"/>
</dbReference>